<dbReference type="EMBL" id="BARU01025262">
    <property type="protein sequence ID" value="GAH58858.1"/>
    <property type="molecule type" value="Genomic_DNA"/>
</dbReference>
<accession>X1IMS6</accession>
<proteinExistence type="predicted"/>
<evidence type="ECO:0000313" key="1">
    <source>
        <dbReference type="EMBL" id="GAH23059.1"/>
    </source>
</evidence>
<dbReference type="EMBL" id="BARU01000628">
    <property type="protein sequence ID" value="GAH23059.1"/>
    <property type="molecule type" value="Genomic_DNA"/>
</dbReference>
<evidence type="ECO:0000313" key="2">
    <source>
        <dbReference type="EMBL" id="GAH58858.1"/>
    </source>
</evidence>
<feature type="non-terminal residue" evidence="2">
    <location>
        <position position="1"/>
    </location>
</feature>
<gene>
    <name evidence="1" type="ORF">S03H2_01986</name>
    <name evidence="2" type="ORF">S03H2_40718</name>
</gene>
<organism evidence="2">
    <name type="scientific">marine sediment metagenome</name>
    <dbReference type="NCBI Taxonomy" id="412755"/>
    <lineage>
        <taxon>unclassified sequences</taxon>
        <taxon>metagenomes</taxon>
        <taxon>ecological metagenomes</taxon>
    </lineage>
</organism>
<sequence length="45" mass="5031">AVTINIIQLTESNMYIVRIRTGIKKTVAAILKTSGFLNFGFINFL</sequence>
<protein>
    <submittedName>
        <fullName evidence="2">Uncharacterized protein</fullName>
    </submittedName>
</protein>
<dbReference type="AlphaFoldDB" id="X1IMS6"/>
<name>X1IMS6_9ZZZZ</name>
<comment type="caution">
    <text evidence="2">The sequence shown here is derived from an EMBL/GenBank/DDBJ whole genome shotgun (WGS) entry which is preliminary data.</text>
</comment>
<reference evidence="2" key="1">
    <citation type="journal article" date="2014" name="Front. Microbiol.">
        <title>High frequency of phylogenetically diverse reductive dehalogenase-homologous genes in deep subseafloor sedimentary metagenomes.</title>
        <authorList>
            <person name="Kawai M."/>
            <person name="Futagami T."/>
            <person name="Toyoda A."/>
            <person name="Takaki Y."/>
            <person name="Nishi S."/>
            <person name="Hori S."/>
            <person name="Arai W."/>
            <person name="Tsubouchi T."/>
            <person name="Morono Y."/>
            <person name="Uchiyama I."/>
            <person name="Ito T."/>
            <person name="Fujiyama A."/>
            <person name="Inagaki F."/>
            <person name="Takami H."/>
        </authorList>
    </citation>
    <scope>NUCLEOTIDE SEQUENCE</scope>
    <source>
        <strain evidence="2">Expedition CK06-06</strain>
    </source>
</reference>